<comment type="similarity">
    <text evidence="2 10">Belongs to the disproportionating enzyme family.</text>
</comment>
<sequence length="712" mass="76090">MKKRAPSPLYQLAEAAGLQAVWEDAFGDTQQVDESVLRDMLGRLHLPSGSDAQIRESLAALRSESVSADAALVIGEVGRALVFPYTGPLSYEVNLDGGGQVRGVASVEGPGLAVIAPLARPGYHRLSIGARELTLAVAPQRCPSVADCNGTGGGRAWGVAVQAYGLRRNETNPQWQALHGAGDYTLVGQAAAAAARHGASALAISPVHAMFSAAPERYSPYSPSSRLFLNAAYIDPAAVLGGDAMLAALRDEGGGDAGPAPVSDYIDWPDVVQRRLQVLRRMYVQFCHSGPEALLTAYRAYRSRSGEALESHARYEALHAMYSRQLGPENGWGDWPAALQDPRGAAAEDYAAAHGEEVGFHAFLQWLADEGLAEAQQAARHAGMGVGLIADLAIGTDPRGSHAWSRKKEILVGVSVGAPPDLYQAQGQNWGLTAFSPRALQSSGYAAFIETLRAALAHAGGIRIDHILGLARMWVIADGAQARQGVYLRYPLDDMLRLVALEAWRHKAIVIGENLGTVPPGFNEKLEEKGIMGMSVLWFEQKRNEDTDGELAYTLPADWPASAMATTTTHDLPTVEGWWGGRDLAWRERLGEAGETPGAQQQRVQREQEKTALWRALQAAGCTTSKLAAVPEAAPRDEILSFVSSAPSALCVVPVEDLLGLSEQPNLPGPPPAQGPGHPNWVQRLPVPVDQLFDEPSVQRSVAAVINNRNPA</sequence>
<evidence type="ECO:0000256" key="5">
    <source>
        <dbReference type="ARBA" id="ARBA00022676"/>
    </source>
</evidence>
<dbReference type="Pfam" id="PF02446">
    <property type="entry name" value="Glyco_hydro_77"/>
    <property type="match status" value="1"/>
</dbReference>
<proteinExistence type="inferred from homology"/>
<dbReference type="Proteomes" id="UP000283474">
    <property type="component" value="Chromosome"/>
</dbReference>
<evidence type="ECO:0000313" key="13">
    <source>
        <dbReference type="Proteomes" id="UP000283474"/>
    </source>
</evidence>
<reference evidence="12 13" key="1">
    <citation type="submission" date="2017-08" db="EMBL/GenBank/DDBJ databases">
        <authorList>
            <person name="Park S.-J."/>
            <person name="Kim H."/>
        </authorList>
    </citation>
    <scope>NUCLEOTIDE SEQUENCE [LARGE SCALE GENOMIC DNA]</scope>
    <source>
        <strain evidence="13">ye3</strain>
    </source>
</reference>
<evidence type="ECO:0000256" key="1">
    <source>
        <dbReference type="ARBA" id="ARBA00000439"/>
    </source>
</evidence>
<dbReference type="GO" id="GO:0005975">
    <property type="term" value="P:carbohydrate metabolic process"/>
    <property type="evidence" value="ECO:0007669"/>
    <property type="project" value="InterPro"/>
</dbReference>
<evidence type="ECO:0000313" key="12">
    <source>
        <dbReference type="EMBL" id="QAA95140.1"/>
    </source>
</evidence>
<dbReference type="PANTHER" id="PTHR32438">
    <property type="entry name" value="4-ALPHA-GLUCANOTRANSFERASE DPE1, CHLOROPLASTIC/AMYLOPLASTIC"/>
    <property type="match status" value="1"/>
</dbReference>
<name>A0A410GFS1_9BURK</name>
<evidence type="ECO:0000256" key="9">
    <source>
        <dbReference type="ARBA" id="ARBA00031501"/>
    </source>
</evidence>
<evidence type="ECO:0000256" key="2">
    <source>
        <dbReference type="ARBA" id="ARBA00005684"/>
    </source>
</evidence>
<evidence type="ECO:0000256" key="4">
    <source>
        <dbReference type="ARBA" id="ARBA00020295"/>
    </source>
</evidence>
<dbReference type="EC" id="2.4.1.25" evidence="3 10"/>
<evidence type="ECO:0000256" key="11">
    <source>
        <dbReference type="SAM" id="MobiDB-lite"/>
    </source>
</evidence>
<keyword evidence="7 10" id="KW-0119">Carbohydrate metabolism</keyword>
<dbReference type="NCBIfam" id="TIGR00217">
    <property type="entry name" value="malQ"/>
    <property type="match status" value="1"/>
</dbReference>
<evidence type="ECO:0000256" key="3">
    <source>
        <dbReference type="ARBA" id="ARBA00012560"/>
    </source>
</evidence>
<dbReference type="RefSeq" id="WP_128356129.1">
    <property type="nucleotide sequence ID" value="NZ_CP022987.1"/>
</dbReference>
<dbReference type="SUPFAM" id="SSF51445">
    <property type="entry name" value="(Trans)glycosidases"/>
    <property type="match status" value="1"/>
</dbReference>
<evidence type="ECO:0000256" key="8">
    <source>
        <dbReference type="ARBA" id="ARBA00031423"/>
    </source>
</evidence>
<dbReference type="AlphaFoldDB" id="A0A410GFS1"/>
<dbReference type="InterPro" id="IPR003385">
    <property type="entry name" value="Glyco_hydro_77"/>
</dbReference>
<dbReference type="InterPro" id="IPR017853">
    <property type="entry name" value="GH"/>
</dbReference>
<keyword evidence="6 10" id="KW-0808">Transferase</keyword>
<organism evidence="12 13">
    <name type="scientific">Pollutimonas thiosulfatoxidans</name>
    <dbReference type="NCBI Taxonomy" id="2028345"/>
    <lineage>
        <taxon>Bacteria</taxon>
        <taxon>Pseudomonadati</taxon>
        <taxon>Pseudomonadota</taxon>
        <taxon>Betaproteobacteria</taxon>
        <taxon>Burkholderiales</taxon>
        <taxon>Alcaligenaceae</taxon>
        <taxon>Pollutimonas</taxon>
    </lineage>
</organism>
<feature type="region of interest" description="Disordered" evidence="11">
    <location>
        <begin position="663"/>
        <end position="682"/>
    </location>
</feature>
<protein>
    <recommendedName>
        <fullName evidence="4 10">4-alpha-glucanotransferase</fullName>
        <ecNumber evidence="3 10">2.4.1.25</ecNumber>
    </recommendedName>
    <alternativeName>
        <fullName evidence="8 10">Amylomaltase</fullName>
    </alternativeName>
    <alternativeName>
        <fullName evidence="9 10">Disproportionating enzyme</fullName>
    </alternativeName>
</protein>
<dbReference type="Gene3D" id="3.20.20.80">
    <property type="entry name" value="Glycosidases"/>
    <property type="match status" value="1"/>
</dbReference>
<dbReference type="GO" id="GO:0004134">
    <property type="term" value="F:4-alpha-glucanotransferase activity"/>
    <property type="evidence" value="ECO:0007669"/>
    <property type="project" value="UniProtKB-EC"/>
</dbReference>
<accession>A0A410GFS1</accession>
<evidence type="ECO:0000256" key="6">
    <source>
        <dbReference type="ARBA" id="ARBA00022679"/>
    </source>
</evidence>
<keyword evidence="13" id="KW-1185">Reference proteome</keyword>
<dbReference type="OrthoDB" id="9763489at2"/>
<evidence type="ECO:0000256" key="10">
    <source>
        <dbReference type="RuleBase" id="RU361207"/>
    </source>
</evidence>
<gene>
    <name evidence="12" type="primary">malQ</name>
    <name evidence="12" type="ORF">CKA81_15690</name>
</gene>
<evidence type="ECO:0000256" key="7">
    <source>
        <dbReference type="ARBA" id="ARBA00023277"/>
    </source>
</evidence>
<dbReference type="PANTHER" id="PTHR32438:SF5">
    <property type="entry name" value="4-ALPHA-GLUCANOTRANSFERASE DPE1, CHLOROPLASTIC_AMYLOPLASTIC"/>
    <property type="match status" value="1"/>
</dbReference>
<dbReference type="EMBL" id="CP022987">
    <property type="protein sequence ID" value="QAA95140.1"/>
    <property type="molecule type" value="Genomic_DNA"/>
</dbReference>
<keyword evidence="5 10" id="KW-0328">Glycosyltransferase</keyword>
<comment type="catalytic activity">
    <reaction evidence="1 10">
        <text>Transfers a segment of a (1-&gt;4)-alpha-D-glucan to a new position in an acceptor, which may be glucose or a (1-&gt;4)-alpha-D-glucan.</text>
        <dbReference type="EC" id="2.4.1.25"/>
    </reaction>
</comment>
<dbReference type="KEGG" id="pus:CKA81_15690"/>